<dbReference type="OrthoDB" id="43435at2759"/>
<dbReference type="Pfam" id="PF00248">
    <property type="entry name" value="Aldo_ket_red"/>
    <property type="match status" value="1"/>
</dbReference>
<keyword evidence="2" id="KW-0732">Signal</keyword>
<sequence>MRPATRTSRLKVVAVLAFVFTVSLSNALSSLSIPLPDTFPSPSNTFTTASGLPVCRYALGGAARSTQPETLPSQYFDWLLNAENSSGKKQSEFPFGAPFFFYYNPHRYPDFLSGIQALCCQSREQRENLFIASGGTERSPAEMEQRLQDALQKCGGEYLDLFVLEYVCSYEWKRSDLHDAMAQAQEWKRQGLVRHVGASTHSHEVGALLAAEDAIETVMLRYSMSHKDAAERLSFPACAQYDKPVLAFTTTRWNRLQDGHHEWDDDAPSTGDCLSFALQSPLVECILHSARDEEELEEALMGFHQSMSKEKVDQWRSYGDLDWNSGDGFDEYPEEREE</sequence>
<evidence type="ECO:0000256" key="1">
    <source>
        <dbReference type="SAM" id="MobiDB-lite"/>
    </source>
</evidence>
<evidence type="ECO:0000313" key="4">
    <source>
        <dbReference type="EMBL" id="CAB9526617.1"/>
    </source>
</evidence>
<dbReference type="PANTHER" id="PTHR43312">
    <property type="entry name" value="D-THREO-ALDOSE 1-DEHYDROGENASE"/>
    <property type="match status" value="1"/>
</dbReference>
<dbReference type="InterPro" id="IPR053135">
    <property type="entry name" value="AKR2_Oxidoreductase"/>
</dbReference>
<organism evidence="4 5">
    <name type="scientific">Seminavis robusta</name>
    <dbReference type="NCBI Taxonomy" id="568900"/>
    <lineage>
        <taxon>Eukaryota</taxon>
        <taxon>Sar</taxon>
        <taxon>Stramenopiles</taxon>
        <taxon>Ochrophyta</taxon>
        <taxon>Bacillariophyta</taxon>
        <taxon>Bacillariophyceae</taxon>
        <taxon>Bacillariophycidae</taxon>
        <taxon>Naviculales</taxon>
        <taxon>Naviculaceae</taxon>
        <taxon>Seminavis</taxon>
    </lineage>
</organism>
<feature type="domain" description="NADP-dependent oxidoreductase" evidence="3">
    <location>
        <begin position="122"/>
        <end position="251"/>
    </location>
</feature>
<feature type="region of interest" description="Disordered" evidence="1">
    <location>
        <begin position="318"/>
        <end position="338"/>
    </location>
</feature>
<keyword evidence="5" id="KW-1185">Reference proteome</keyword>
<gene>
    <name evidence="4" type="ORF">SEMRO_1856_G301990.3</name>
</gene>
<feature type="chain" id="PRO_5040231301" description="NADP-dependent oxidoreductase domain-containing protein" evidence="2">
    <location>
        <begin position="28"/>
        <end position="338"/>
    </location>
</feature>
<feature type="compositionally biased region" description="Acidic residues" evidence="1">
    <location>
        <begin position="328"/>
        <end position="338"/>
    </location>
</feature>
<dbReference type="PANTHER" id="PTHR43312:SF1">
    <property type="entry name" value="NADP-DEPENDENT OXIDOREDUCTASE DOMAIN-CONTAINING PROTEIN"/>
    <property type="match status" value="1"/>
</dbReference>
<dbReference type="AlphaFoldDB" id="A0A9N8HV26"/>
<dbReference type="EMBL" id="CAICTM010001854">
    <property type="protein sequence ID" value="CAB9526617.1"/>
    <property type="molecule type" value="Genomic_DNA"/>
</dbReference>
<proteinExistence type="predicted"/>
<evidence type="ECO:0000313" key="5">
    <source>
        <dbReference type="Proteomes" id="UP001153069"/>
    </source>
</evidence>
<evidence type="ECO:0000256" key="2">
    <source>
        <dbReference type="SAM" id="SignalP"/>
    </source>
</evidence>
<dbReference type="Proteomes" id="UP001153069">
    <property type="component" value="Unassembled WGS sequence"/>
</dbReference>
<dbReference type="InterPro" id="IPR036812">
    <property type="entry name" value="NAD(P)_OxRdtase_dom_sf"/>
</dbReference>
<protein>
    <recommendedName>
        <fullName evidence="3">NADP-dependent oxidoreductase domain-containing protein</fullName>
    </recommendedName>
</protein>
<dbReference type="SUPFAM" id="SSF51430">
    <property type="entry name" value="NAD(P)-linked oxidoreductase"/>
    <property type="match status" value="1"/>
</dbReference>
<evidence type="ECO:0000259" key="3">
    <source>
        <dbReference type="Pfam" id="PF00248"/>
    </source>
</evidence>
<comment type="caution">
    <text evidence="4">The sequence shown here is derived from an EMBL/GenBank/DDBJ whole genome shotgun (WGS) entry which is preliminary data.</text>
</comment>
<feature type="signal peptide" evidence="2">
    <location>
        <begin position="1"/>
        <end position="27"/>
    </location>
</feature>
<dbReference type="InterPro" id="IPR023210">
    <property type="entry name" value="NADP_OxRdtase_dom"/>
</dbReference>
<accession>A0A9N8HV26</accession>
<dbReference type="Gene3D" id="3.20.20.100">
    <property type="entry name" value="NADP-dependent oxidoreductase domain"/>
    <property type="match status" value="1"/>
</dbReference>
<reference evidence="4" key="1">
    <citation type="submission" date="2020-06" db="EMBL/GenBank/DDBJ databases">
        <authorList>
            <consortium name="Plant Systems Biology data submission"/>
        </authorList>
    </citation>
    <scope>NUCLEOTIDE SEQUENCE</scope>
    <source>
        <strain evidence="4">D6</strain>
    </source>
</reference>
<name>A0A9N8HV26_9STRA</name>